<evidence type="ECO:0000256" key="2">
    <source>
        <dbReference type="ARBA" id="ARBA00023125"/>
    </source>
</evidence>
<dbReference type="PROSITE" id="PS51078">
    <property type="entry name" value="ICLR_ED"/>
    <property type="match status" value="1"/>
</dbReference>
<dbReference type="GO" id="GO:0003700">
    <property type="term" value="F:DNA-binding transcription factor activity"/>
    <property type="evidence" value="ECO:0007669"/>
    <property type="project" value="TreeGrafter"/>
</dbReference>
<dbReference type="Proteomes" id="UP000002484">
    <property type="component" value="Chromosome"/>
</dbReference>
<feature type="domain" description="IclR-ED" evidence="5">
    <location>
        <begin position="69"/>
        <end position="320"/>
    </location>
</feature>
<accession>E3IVE0</accession>
<dbReference type="SMART" id="SM00346">
    <property type="entry name" value="HTH_ICLR"/>
    <property type="match status" value="1"/>
</dbReference>
<keyword evidence="3" id="KW-0804">Transcription</keyword>
<dbReference type="InterPro" id="IPR005471">
    <property type="entry name" value="Tscrpt_reg_IclR_N"/>
</dbReference>
<dbReference type="PANTHER" id="PTHR30136">
    <property type="entry name" value="HELIX-TURN-HELIX TRANSCRIPTIONAL REGULATOR, ICLR FAMILY"/>
    <property type="match status" value="1"/>
</dbReference>
<dbReference type="AlphaFoldDB" id="E3IVE0"/>
<keyword evidence="1" id="KW-0805">Transcription regulation</keyword>
<dbReference type="GO" id="GO:0003677">
    <property type="term" value="F:DNA binding"/>
    <property type="evidence" value="ECO:0007669"/>
    <property type="project" value="UniProtKB-KW"/>
</dbReference>
<dbReference type="Gene3D" id="1.10.10.10">
    <property type="entry name" value="Winged helix-like DNA-binding domain superfamily/Winged helix DNA-binding domain"/>
    <property type="match status" value="1"/>
</dbReference>
<dbReference type="GO" id="GO:0045892">
    <property type="term" value="P:negative regulation of DNA-templated transcription"/>
    <property type="evidence" value="ECO:0007669"/>
    <property type="project" value="TreeGrafter"/>
</dbReference>
<dbReference type="InterPro" id="IPR036388">
    <property type="entry name" value="WH-like_DNA-bd_sf"/>
</dbReference>
<dbReference type="EMBL" id="CP002299">
    <property type="protein sequence ID" value="ADP81304.1"/>
    <property type="molecule type" value="Genomic_DNA"/>
</dbReference>
<dbReference type="InterPro" id="IPR036390">
    <property type="entry name" value="WH_DNA-bd_sf"/>
</dbReference>
<dbReference type="InterPro" id="IPR014757">
    <property type="entry name" value="Tscrpt_reg_IclR_C"/>
</dbReference>
<reference evidence="6 7" key="1">
    <citation type="submission" date="2010-10" db="EMBL/GenBank/DDBJ databases">
        <title>Complete sequence of Frankia sp. EuI1c.</title>
        <authorList>
            <consortium name="US DOE Joint Genome Institute"/>
            <person name="Lucas S."/>
            <person name="Copeland A."/>
            <person name="Lapidus A."/>
            <person name="Cheng J.-F."/>
            <person name="Bruce D."/>
            <person name="Goodwin L."/>
            <person name="Pitluck S."/>
            <person name="Chertkov O."/>
            <person name="Detter J.C."/>
            <person name="Han C."/>
            <person name="Tapia R."/>
            <person name="Land M."/>
            <person name="Hauser L."/>
            <person name="Jeffries C."/>
            <person name="Kyrpides N."/>
            <person name="Ivanova N."/>
            <person name="Mikhailova N."/>
            <person name="Beauchemin N."/>
            <person name="Sen A."/>
            <person name="Sur S.A."/>
            <person name="Gtari M."/>
            <person name="Wall L."/>
            <person name="Tisa L."/>
            <person name="Woyke T."/>
        </authorList>
    </citation>
    <scope>NUCLEOTIDE SEQUENCE [LARGE SCALE GENOMIC DNA]</scope>
    <source>
        <strain evidence="7">DSM 45817 / CECT 9037 / EuI1c</strain>
    </source>
</reference>
<dbReference type="PROSITE" id="PS51077">
    <property type="entry name" value="HTH_ICLR"/>
    <property type="match status" value="1"/>
</dbReference>
<organism evidence="6 7">
    <name type="scientific">Pseudofrankia inefficax (strain DSM 45817 / CECT 9037 / DDB 130130 / EuI1c)</name>
    <name type="common">Frankia inefficax</name>
    <dbReference type="NCBI Taxonomy" id="298654"/>
    <lineage>
        <taxon>Bacteria</taxon>
        <taxon>Bacillati</taxon>
        <taxon>Actinomycetota</taxon>
        <taxon>Actinomycetes</taxon>
        <taxon>Frankiales</taxon>
        <taxon>Frankiaceae</taxon>
        <taxon>Pseudofrankia</taxon>
    </lineage>
</organism>
<dbReference type="OrthoDB" id="4524640at2"/>
<feature type="domain" description="HTH iclR-type" evidence="4">
    <location>
        <begin position="5"/>
        <end position="68"/>
    </location>
</feature>
<dbReference type="Pfam" id="PF09339">
    <property type="entry name" value="HTH_IclR"/>
    <property type="match status" value="1"/>
</dbReference>
<dbReference type="Gene3D" id="3.30.450.40">
    <property type="match status" value="1"/>
</dbReference>
<sequence>MTRPSPQTERLLDLFELLASRPDESLTLADIARSVGVNKATVHPMVVALAQRGWLLRHPRRHTYRLGPSLVAAGRVAARGHPVIDAARPVVREVAESTGMLCLALVAGAIPGAHDDLMIAEIGQPGLDAAAGAGADLLTSAYGGIRLGQRIPIQPPLASVCVAWTDDATIDRWLARLGADRPPDALARVAPGLAAVRDRGWALEVENRMRERLGSLAAELDEDQRNAAQAALLRRIIDDIGDRFDLGDALPATVDPAARYRASAVNAPVFDAEGAVVLVLCLLLTPAGHTGVPARTGAELLTLGDQVRAAADALTVATQGRRPHFAGSERV</sequence>
<dbReference type="InterPro" id="IPR029016">
    <property type="entry name" value="GAF-like_dom_sf"/>
</dbReference>
<keyword evidence="7" id="KW-1185">Reference proteome</keyword>
<dbReference type="PANTHER" id="PTHR30136:SF35">
    <property type="entry name" value="HTH-TYPE TRANSCRIPTIONAL REGULATOR RV1719"/>
    <property type="match status" value="1"/>
</dbReference>
<dbReference type="HOGENOM" id="CLU_062618_5_1_11"/>
<dbReference type="RefSeq" id="WP_013424422.1">
    <property type="nucleotide sequence ID" value="NC_014666.1"/>
</dbReference>
<protein>
    <submittedName>
        <fullName evidence="6">Transcriptional regulator, IclR family</fullName>
    </submittedName>
</protein>
<evidence type="ECO:0000259" key="5">
    <source>
        <dbReference type="PROSITE" id="PS51078"/>
    </source>
</evidence>
<evidence type="ECO:0000256" key="1">
    <source>
        <dbReference type="ARBA" id="ARBA00023015"/>
    </source>
</evidence>
<dbReference type="KEGG" id="fri:FraEuI1c_3292"/>
<dbReference type="SUPFAM" id="SSF55781">
    <property type="entry name" value="GAF domain-like"/>
    <property type="match status" value="1"/>
</dbReference>
<evidence type="ECO:0000259" key="4">
    <source>
        <dbReference type="PROSITE" id="PS51077"/>
    </source>
</evidence>
<dbReference type="InParanoid" id="E3IVE0"/>
<dbReference type="eggNOG" id="COG1414">
    <property type="taxonomic scope" value="Bacteria"/>
</dbReference>
<evidence type="ECO:0000256" key="3">
    <source>
        <dbReference type="ARBA" id="ARBA00023163"/>
    </source>
</evidence>
<dbReference type="SUPFAM" id="SSF46785">
    <property type="entry name" value="Winged helix' DNA-binding domain"/>
    <property type="match status" value="1"/>
</dbReference>
<keyword evidence="2" id="KW-0238">DNA-binding</keyword>
<name>E3IVE0_PSEI1</name>
<evidence type="ECO:0000313" key="7">
    <source>
        <dbReference type="Proteomes" id="UP000002484"/>
    </source>
</evidence>
<evidence type="ECO:0000313" key="6">
    <source>
        <dbReference type="EMBL" id="ADP81304.1"/>
    </source>
</evidence>
<proteinExistence type="predicted"/>
<dbReference type="STRING" id="298654.FraEuI1c_3292"/>
<dbReference type="InterPro" id="IPR050707">
    <property type="entry name" value="HTH_MetabolicPath_Reg"/>
</dbReference>
<gene>
    <name evidence="6" type="ordered locus">FraEuI1c_3292</name>
</gene>